<dbReference type="CTD" id="78777865"/>
<dbReference type="SMART" id="SM00399">
    <property type="entry name" value="ZnF_C4"/>
    <property type="match status" value="1"/>
</dbReference>
<dbReference type="InterPro" id="IPR001628">
    <property type="entry name" value="Znf_hrmn_rcpt"/>
</dbReference>
<keyword evidence="3" id="KW-0863">Zinc-finger</keyword>
<gene>
    <name evidence="12" type="ORF">GCK72_024961</name>
</gene>
<evidence type="ECO:0000256" key="7">
    <source>
        <dbReference type="ARBA" id="ARBA00023163"/>
    </source>
</evidence>
<dbReference type="PANTHER" id="PTHR45886:SF9">
    <property type="entry name" value="NR LBD DOMAIN-CONTAINING PROTEIN-RELATED"/>
    <property type="match status" value="1"/>
</dbReference>
<name>A0A6A5G1J0_CAERE</name>
<evidence type="ECO:0000256" key="9">
    <source>
        <dbReference type="ARBA" id="ARBA00023242"/>
    </source>
</evidence>
<dbReference type="InterPro" id="IPR013088">
    <property type="entry name" value="Znf_NHR/GATA"/>
</dbReference>
<evidence type="ECO:0000256" key="4">
    <source>
        <dbReference type="ARBA" id="ARBA00022833"/>
    </source>
</evidence>
<dbReference type="EMBL" id="WUAV01000006">
    <property type="protein sequence ID" value="KAF1748494.1"/>
    <property type="molecule type" value="Genomic_DNA"/>
</dbReference>
<comment type="caution">
    <text evidence="12">The sequence shown here is derived from an EMBL/GenBank/DDBJ whole genome shotgun (WGS) entry which is preliminary data.</text>
</comment>
<dbReference type="AlphaFoldDB" id="A0A6A5G1J0"/>
<dbReference type="GO" id="GO:0008270">
    <property type="term" value="F:zinc ion binding"/>
    <property type="evidence" value="ECO:0007669"/>
    <property type="project" value="UniProtKB-KW"/>
</dbReference>
<keyword evidence="7" id="KW-0804">Transcription</keyword>
<evidence type="ECO:0000313" key="12">
    <source>
        <dbReference type="EMBL" id="KAF1748494.1"/>
    </source>
</evidence>
<keyword evidence="4" id="KW-0862">Zinc</keyword>
<feature type="domain" description="Nuclear receptor" evidence="10">
    <location>
        <begin position="6"/>
        <end position="52"/>
    </location>
</feature>
<keyword evidence="2" id="KW-0479">Metal-binding</keyword>
<organism evidence="12">
    <name type="scientific">Caenorhabditis remanei</name>
    <name type="common">Caenorhabditis vulgaris</name>
    <dbReference type="NCBI Taxonomy" id="31234"/>
    <lineage>
        <taxon>Eukaryota</taxon>
        <taxon>Metazoa</taxon>
        <taxon>Ecdysozoa</taxon>
        <taxon>Nematoda</taxon>
        <taxon>Chromadorea</taxon>
        <taxon>Rhabditida</taxon>
        <taxon>Rhabditina</taxon>
        <taxon>Rhabditomorpha</taxon>
        <taxon>Rhabditoidea</taxon>
        <taxon>Rhabditidae</taxon>
        <taxon>Peloderinae</taxon>
        <taxon>Caenorhabditis</taxon>
    </lineage>
</organism>
<dbReference type="GeneID" id="78777865"/>
<evidence type="ECO:0008006" key="13">
    <source>
        <dbReference type="Google" id="ProtNLM"/>
    </source>
</evidence>
<dbReference type="Pfam" id="PF00104">
    <property type="entry name" value="Hormone_recep"/>
    <property type="match status" value="1"/>
</dbReference>
<reference evidence="12" key="1">
    <citation type="submission" date="2019-12" db="EMBL/GenBank/DDBJ databases">
        <title>Chromosome-level assembly of the Caenorhabditis remanei genome.</title>
        <authorList>
            <person name="Teterina A.A."/>
            <person name="Willis J.H."/>
            <person name="Phillips P.C."/>
        </authorList>
    </citation>
    <scope>NUCLEOTIDE SEQUENCE [LARGE SCALE GENOMIC DNA]</scope>
    <source>
        <strain evidence="12">PX506</strain>
        <tissue evidence="12">Whole organism</tissue>
    </source>
</reference>
<keyword evidence="6" id="KW-0238">DNA-binding</keyword>
<keyword evidence="8" id="KW-0675">Receptor</keyword>
<protein>
    <recommendedName>
        <fullName evidence="13">NR LBD domain-containing protein</fullName>
    </recommendedName>
</protein>
<sequence length="170" mass="19469">MSSTSSQKCAVCGRLTSLFNYGAHSCSACGSFFQRSLTTPKYFEDCENNECCFQDFQRAIHTDFTNVLKWKLDFTKFLSSQDLKSFLKTVHFTHAILSSAWRSYPLKQEFMSFPDGLDIFPECVKDVSCISSNLLNKIRCLLINRFKELKITQEEYLLLSAIVFSNPGMT</sequence>
<dbReference type="SUPFAM" id="SSF57716">
    <property type="entry name" value="Glucocorticoid receptor-like (DNA-binding domain)"/>
    <property type="match status" value="1"/>
</dbReference>
<evidence type="ECO:0000256" key="1">
    <source>
        <dbReference type="ARBA" id="ARBA00005993"/>
    </source>
</evidence>
<comment type="similarity">
    <text evidence="1">Belongs to the nuclear hormone receptor family.</text>
</comment>
<dbReference type="Proteomes" id="UP000483820">
    <property type="component" value="Chromosome X"/>
</dbReference>
<evidence type="ECO:0000256" key="3">
    <source>
        <dbReference type="ARBA" id="ARBA00022771"/>
    </source>
</evidence>
<keyword evidence="5" id="KW-0805">Transcription regulation</keyword>
<dbReference type="InterPro" id="IPR035500">
    <property type="entry name" value="NHR-like_dom_sf"/>
</dbReference>
<dbReference type="SUPFAM" id="SSF48508">
    <property type="entry name" value="Nuclear receptor ligand-binding domain"/>
    <property type="match status" value="1"/>
</dbReference>
<evidence type="ECO:0000256" key="6">
    <source>
        <dbReference type="ARBA" id="ARBA00023125"/>
    </source>
</evidence>
<dbReference type="KEGG" id="crq:GCK72_024961"/>
<dbReference type="RefSeq" id="XP_053579705.1">
    <property type="nucleotide sequence ID" value="XM_053736139.1"/>
</dbReference>
<keyword evidence="9" id="KW-0539">Nucleus</keyword>
<evidence type="ECO:0000256" key="8">
    <source>
        <dbReference type="ARBA" id="ARBA00023170"/>
    </source>
</evidence>
<evidence type="ECO:0000256" key="2">
    <source>
        <dbReference type="ARBA" id="ARBA00022723"/>
    </source>
</evidence>
<dbReference type="GO" id="GO:0003700">
    <property type="term" value="F:DNA-binding transcription factor activity"/>
    <property type="evidence" value="ECO:0007669"/>
    <property type="project" value="InterPro"/>
</dbReference>
<dbReference type="PROSITE" id="PS51843">
    <property type="entry name" value="NR_LBD"/>
    <property type="match status" value="1"/>
</dbReference>
<dbReference type="PROSITE" id="PS51030">
    <property type="entry name" value="NUCLEAR_REC_DBD_2"/>
    <property type="match status" value="1"/>
</dbReference>
<dbReference type="InterPro" id="IPR000536">
    <property type="entry name" value="Nucl_hrmn_rcpt_lig-bd"/>
</dbReference>
<dbReference type="Gene3D" id="3.30.50.10">
    <property type="entry name" value="Erythroid Transcription Factor GATA-1, subunit A"/>
    <property type="match status" value="1"/>
</dbReference>
<proteinExistence type="inferred from homology"/>
<evidence type="ECO:0000256" key="5">
    <source>
        <dbReference type="ARBA" id="ARBA00023015"/>
    </source>
</evidence>
<dbReference type="GO" id="GO:0043565">
    <property type="term" value="F:sequence-specific DNA binding"/>
    <property type="evidence" value="ECO:0007669"/>
    <property type="project" value="InterPro"/>
</dbReference>
<dbReference type="PANTHER" id="PTHR45886">
    <property type="entry name" value="NUCLEAR HORMONE RECEPTOR FAMILY-RELATED-RELATED"/>
    <property type="match status" value="1"/>
</dbReference>
<dbReference type="Gene3D" id="1.10.565.10">
    <property type="entry name" value="Retinoid X Receptor"/>
    <property type="match status" value="1"/>
</dbReference>
<accession>A0A6A5G1J0</accession>
<evidence type="ECO:0000259" key="10">
    <source>
        <dbReference type="PROSITE" id="PS51030"/>
    </source>
</evidence>
<evidence type="ECO:0000259" key="11">
    <source>
        <dbReference type="PROSITE" id="PS51843"/>
    </source>
</evidence>
<feature type="domain" description="NR LBD" evidence="11">
    <location>
        <begin position="21"/>
        <end position="170"/>
    </location>
</feature>